<name>A0A7Z7QS17_STASC</name>
<proteinExistence type="predicted"/>
<keyword evidence="1" id="KW-1133">Transmembrane helix</keyword>
<reference evidence="2 4" key="2">
    <citation type="submission" date="2020-11" db="EMBL/GenBank/DDBJ databases">
        <authorList>
            <consortium name="Pathogen Informatics"/>
        </authorList>
    </citation>
    <scope>NUCLEOTIDE SEQUENCE [LARGE SCALE GENOMIC DNA]</scope>
    <source>
        <strain evidence="2 4">NCTC12218</strain>
    </source>
</reference>
<evidence type="ECO:0000313" key="2">
    <source>
        <dbReference type="EMBL" id="CAD7360774.1"/>
    </source>
</evidence>
<sequence length="87" mass="10132">MKYNLIYSGITTICYFIFSVYFISRPEFPEFVSENSRETGSVSIQINTELANIDQLIFVFLLNFVILFLIDLSKRKKGENDTSKECK</sequence>
<dbReference type="EMBL" id="LR962863">
    <property type="protein sequence ID" value="CAD7360774.1"/>
    <property type="molecule type" value="Genomic_DNA"/>
</dbReference>
<dbReference type="Proteomes" id="UP000264146">
    <property type="component" value="Chromosome"/>
</dbReference>
<dbReference type="EMBL" id="UHEF01000001">
    <property type="protein sequence ID" value="SUM90428.1"/>
    <property type="molecule type" value="Genomic_DNA"/>
</dbReference>
<dbReference type="NCBIfam" id="NF038270">
    <property type="entry name" value="membran_MsaC"/>
    <property type="match status" value="1"/>
</dbReference>
<protein>
    <submittedName>
        <fullName evidence="3">Uncharacterized protein</fullName>
    </submittedName>
</protein>
<keyword evidence="1" id="KW-0812">Transmembrane</keyword>
<dbReference type="AlphaFoldDB" id="A0A7Z7QS17"/>
<evidence type="ECO:0000256" key="1">
    <source>
        <dbReference type="SAM" id="Phobius"/>
    </source>
</evidence>
<feature type="transmembrane region" description="Helical" evidence="1">
    <location>
        <begin position="5"/>
        <end position="24"/>
    </location>
</feature>
<accession>A0A7Z7QS17</accession>
<feature type="transmembrane region" description="Helical" evidence="1">
    <location>
        <begin position="50"/>
        <end position="70"/>
    </location>
</feature>
<reference evidence="3" key="1">
    <citation type="submission" date="2018-06" db="EMBL/GenBank/DDBJ databases">
        <authorList>
            <consortium name="Pathogen Informatics"/>
            <person name="Doyle S."/>
        </authorList>
    </citation>
    <scope>NUCLEOTIDE SEQUENCE [LARGE SCALE GENOMIC DNA]</scope>
    <source>
        <strain evidence="3">NCTC12218</strain>
    </source>
</reference>
<organism evidence="3">
    <name type="scientific">Staphylococcus schleiferi</name>
    <dbReference type="NCBI Taxonomy" id="1295"/>
    <lineage>
        <taxon>Bacteria</taxon>
        <taxon>Bacillati</taxon>
        <taxon>Bacillota</taxon>
        <taxon>Bacilli</taxon>
        <taxon>Bacillales</taxon>
        <taxon>Staphylococcaceae</taxon>
        <taxon>Staphylococcus</taxon>
    </lineage>
</organism>
<gene>
    <name evidence="3" type="ORF">NCTC12218_02476</name>
</gene>
<evidence type="ECO:0000313" key="3">
    <source>
        <dbReference type="EMBL" id="SUM90428.1"/>
    </source>
</evidence>
<evidence type="ECO:0000313" key="4">
    <source>
        <dbReference type="Proteomes" id="UP000264146"/>
    </source>
</evidence>
<keyword evidence="1" id="KW-0472">Membrane</keyword>